<dbReference type="EMBL" id="LR792684">
    <property type="protein sequence ID" value="CAB3395087.1"/>
    <property type="molecule type" value="Genomic_DNA"/>
</dbReference>
<name>A0ACA8ZF18_9BACL</name>
<keyword evidence="2" id="KW-1185">Reference proteome</keyword>
<dbReference type="Proteomes" id="UP000501793">
    <property type="component" value="Chromosome"/>
</dbReference>
<sequence length="73" mass="8328">MDRVGSIWRAQKAYSRRPRLTLTSLGSHHQMPASYEAVWPLPRPDLHRQVVPSFARRAVSDLTLTLSGLQKTM</sequence>
<proteinExistence type="predicted"/>
<accession>A0ACA8ZF18</accession>
<organism evidence="1 2">
    <name type="scientific">Kyrpidia spormannii</name>
    <dbReference type="NCBI Taxonomy" id="2055160"/>
    <lineage>
        <taxon>Bacteria</taxon>
        <taxon>Bacillati</taxon>
        <taxon>Bacillota</taxon>
        <taxon>Bacilli</taxon>
        <taxon>Bacillales</taxon>
        <taxon>Alicyclobacillaceae</taxon>
        <taxon>Kyrpidia</taxon>
    </lineage>
</organism>
<evidence type="ECO:0000313" key="1">
    <source>
        <dbReference type="EMBL" id="CAB3395087.1"/>
    </source>
</evidence>
<protein>
    <submittedName>
        <fullName evidence="1">Uncharacterized protein</fullName>
    </submittedName>
</protein>
<evidence type="ECO:0000313" key="2">
    <source>
        <dbReference type="Proteomes" id="UP000501793"/>
    </source>
</evidence>
<reference evidence="1" key="1">
    <citation type="submission" date="2020-04" db="EMBL/GenBank/DDBJ databases">
        <authorList>
            <person name="Hogendoorn C."/>
        </authorList>
    </citation>
    <scope>NUCLEOTIDE SEQUENCE</scope>
    <source>
        <strain evidence="1">FAVT5</strain>
    </source>
</reference>
<gene>
    <name evidence="1" type="ORF">FAVT5_3213</name>
</gene>